<organism evidence="10 11">
    <name type="scientific">Diploscapter pachys</name>
    <dbReference type="NCBI Taxonomy" id="2018661"/>
    <lineage>
        <taxon>Eukaryota</taxon>
        <taxon>Metazoa</taxon>
        <taxon>Ecdysozoa</taxon>
        <taxon>Nematoda</taxon>
        <taxon>Chromadorea</taxon>
        <taxon>Rhabditida</taxon>
        <taxon>Rhabditina</taxon>
        <taxon>Rhabditomorpha</taxon>
        <taxon>Rhabditoidea</taxon>
        <taxon>Rhabditidae</taxon>
        <taxon>Diploscapter</taxon>
    </lineage>
</organism>
<evidence type="ECO:0000256" key="2">
    <source>
        <dbReference type="ARBA" id="ARBA00022679"/>
    </source>
</evidence>
<dbReference type="Gene3D" id="1.10.510.10">
    <property type="entry name" value="Transferase(Phosphotransferase) domain 1"/>
    <property type="match status" value="1"/>
</dbReference>
<evidence type="ECO:0000259" key="9">
    <source>
        <dbReference type="PROSITE" id="PS50011"/>
    </source>
</evidence>
<dbReference type="AlphaFoldDB" id="A0A2A2LDP7"/>
<dbReference type="OrthoDB" id="5828479at2759"/>
<dbReference type="InterPro" id="IPR003527">
    <property type="entry name" value="MAP_kinase_CS"/>
</dbReference>
<keyword evidence="4" id="KW-0418">Kinase</keyword>
<reference evidence="10 11" key="1">
    <citation type="journal article" date="2017" name="Curr. Biol.">
        <title>Genome architecture and evolution of a unichromosomal asexual nematode.</title>
        <authorList>
            <person name="Fradin H."/>
            <person name="Zegar C."/>
            <person name="Gutwein M."/>
            <person name="Lucas J."/>
            <person name="Kovtun M."/>
            <person name="Corcoran D."/>
            <person name="Baugh L.R."/>
            <person name="Kiontke K."/>
            <person name="Gunsalus K."/>
            <person name="Fitch D.H."/>
            <person name="Piano F."/>
        </authorList>
    </citation>
    <scope>NUCLEOTIDE SEQUENCE [LARGE SCALE GENOMIC DNA]</scope>
    <source>
        <strain evidence="10">PF1309</strain>
    </source>
</reference>
<comment type="caution">
    <text evidence="10">The sequence shown here is derived from an EMBL/GenBank/DDBJ whole genome shotgun (WGS) entry which is preliminary data.</text>
</comment>
<dbReference type="GO" id="GO:0004707">
    <property type="term" value="F:MAP kinase activity"/>
    <property type="evidence" value="ECO:0007669"/>
    <property type="project" value="InterPro"/>
</dbReference>
<evidence type="ECO:0000256" key="6">
    <source>
        <dbReference type="PROSITE-ProRule" id="PRU10141"/>
    </source>
</evidence>
<dbReference type="PROSITE" id="PS50011">
    <property type="entry name" value="PROTEIN_KINASE_DOM"/>
    <property type="match status" value="1"/>
</dbReference>
<dbReference type="InterPro" id="IPR050117">
    <property type="entry name" value="MAPK"/>
</dbReference>
<dbReference type="InterPro" id="IPR017441">
    <property type="entry name" value="Protein_kinase_ATP_BS"/>
</dbReference>
<dbReference type="PROSITE" id="PS00107">
    <property type="entry name" value="PROTEIN_KINASE_ATP"/>
    <property type="match status" value="1"/>
</dbReference>
<sequence>MGFWVLYQTPFWHWPPEQRIRPPPIQIAGPIMFCLGVLLFVIPLLYSILTSDFFDLNLHHTQKHYDPARLTAITTTYVTPPPIFEKEPYQPLPPPAYPVLENKYAHTSVVKPHDEMKLYPPVIPGYSTLSLHKRSPSDIFIASPYNTLRATNVGRYHSGLISATAVLENRNTTTGSIGGNRRSVDSDSARSSQKRSRSMGPLMNRAGSRASRSSAKQRKELSQLKNAIFLQIHPKILSPPSEETTPTDFVMGEEPSPEVSPPLIDKPETSGEKRVSPHSADGQLPHRVEGTFVAPTPPSALPPTRHFQQLIVNTVNFTIPSGYSTQPEDVRYLGGGAYGNVIKTKAICKDGVERYVAIKKLKEPFFDPLQCRRIYREIRLLQLMKHDNIIKAIDIYTPDSIEHKFKDVYVVTEYAGDSLFKILRDQTEHGVKIIQSEHVQFIIYQILRALKYIHSANIIHRDLKPGNLALTKDSDLTVLDFGLARSLEPRSPTLTQYVMTRWYRSPEVIYWNITNYDIQGESTFMHFIIVNVGISSLAILLN</sequence>
<keyword evidence="1" id="KW-0723">Serine/threonine-protein kinase</keyword>
<dbReference type="Gene3D" id="3.30.200.20">
    <property type="entry name" value="Phosphorylase Kinase, domain 1"/>
    <property type="match status" value="1"/>
</dbReference>
<dbReference type="GO" id="GO:0005737">
    <property type="term" value="C:cytoplasm"/>
    <property type="evidence" value="ECO:0007669"/>
    <property type="project" value="UniProtKB-ARBA"/>
</dbReference>
<evidence type="ECO:0000256" key="4">
    <source>
        <dbReference type="ARBA" id="ARBA00022777"/>
    </source>
</evidence>
<feature type="region of interest" description="Disordered" evidence="7">
    <location>
        <begin position="235"/>
        <end position="285"/>
    </location>
</feature>
<feature type="compositionally biased region" description="Low complexity" evidence="7">
    <location>
        <begin position="205"/>
        <end position="214"/>
    </location>
</feature>
<dbReference type="Pfam" id="PF00069">
    <property type="entry name" value="Pkinase"/>
    <property type="match status" value="1"/>
</dbReference>
<keyword evidence="5 6" id="KW-0067">ATP-binding</keyword>
<accession>A0A2A2LDP7</accession>
<feature type="region of interest" description="Disordered" evidence="7">
    <location>
        <begin position="171"/>
        <end position="220"/>
    </location>
</feature>
<evidence type="ECO:0000313" key="11">
    <source>
        <dbReference type="Proteomes" id="UP000218231"/>
    </source>
</evidence>
<dbReference type="InterPro" id="IPR011009">
    <property type="entry name" value="Kinase-like_dom_sf"/>
</dbReference>
<evidence type="ECO:0000256" key="8">
    <source>
        <dbReference type="SAM" id="Phobius"/>
    </source>
</evidence>
<keyword evidence="2" id="KW-0808">Transferase</keyword>
<feature type="compositionally biased region" description="Basic and acidic residues" evidence="7">
    <location>
        <begin position="265"/>
        <end position="275"/>
    </location>
</feature>
<proteinExistence type="predicted"/>
<dbReference type="SMART" id="SM00220">
    <property type="entry name" value="S_TKc"/>
    <property type="match status" value="1"/>
</dbReference>
<dbReference type="GO" id="GO:0005524">
    <property type="term" value="F:ATP binding"/>
    <property type="evidence" value="ECO:0007669"/>
    <property type="project" value="UniProtKB-UniRule"/>
</dbReference>
<evidence type="ECO:0000256" key="3">
    <source>
        <dbReference type="ARBA" id="ARBA00022741"/>
    </source>
</evidence>
<dbReference type="FunFam" id="1.10.510.10:FF:000624">
    <property type="entry name" value="Mitogen-activated protein kinase"/>
    <property type="match status" value="1"/>
</dbReference>
<dbReference type="PROSITE" id="PS01351">
    <property type="entry name" value="MAPK"/>
    <property type="match status" value="1"/>
</dbReference>
<dbReference type="Proteomes" id="UP000218231">
    <property type="component" value="Unassembled WGS sequence"/>
</dbReference>
<keyword evidence="8" id="KW-1133">Transmembrane helix</keyword>
<feature type="binding site" evidence="6">
    <location>
        <position position="360"/>
    </location>
    <ligand>
        <name>ATP</name>
        <dbReference type="ChEBI" id="CHEBI:30616"/>
    </ligand>
</feature>
<dbReference type="PANTHER" id="PTHR24055">
    <property type="entry name" value="MITOGEN-ACTIVATED PROTEIN KINASE"/>
    <property type="match status" value="1"/>
</dbReference>
<dbReference type="InterPro" id="IPR000719">
    <property type="entry name" value="Prot_kinase_dom"/>
</dbReference>
<dbReference type="STRING" id="2018661.A0A2A2LDP7"/>
<protein>
    <recommendedName>
        <fullName evidence="9">Protein kinase domain-containing protein</fullName>
    </recommendedName>
</protein>
<gene>
    <name evidence="10" type="ORF">WR25_20156</name>
</gene>
<evidence type="ECO:0000256" key="5">
    <source>
        <dbReference type="ARBA" id="ARBA00022840"/>
    </source>
</evidence>
<evidence type="ECO:0000256" key="7">
    <source>
        <dbReference type="SAM" id="MobiDB-lite"/>
    </source>
</evidence>
<keyword evidence="3 6" id="KW-0547">Nucleotide-binding</keyword>
<evidence type="ECO:0000256" key="1">
    <source>
        <dbReference type="ARBA" id="ARBA00022527"/>
    </source>
</evidence>
<name>A0A2A2LDP7_9BILA</name>
<evidence type="ECO:0000313" key="10">
    <source>
        <dbReference type="EMBL" id="PAV84391.1"/>
    </source>
</evidence>
<keyword evidence="8" id="KW-0472">Membrane</keyword>
<keyword evidence="11" id="KW-1185">Reference proteome</keyword>
<feature type="domain" description="Protein kinase" evidence="9">
    <location>
        <begin position="327"/>
        <end position="542"/>
    </location>
</feature>
<dbReference type="SUPFAM" id="SSF56112">
    <property type="entry name" value="Protein kinase-like (PK-like)"/>
    <property type="match status" value="1"/>
</dbReference>
<feature type="transmembrane region" description="Helical" evidence="8">
    <location>
        <begin position="27"/>
        <end position="49"/>
    </location>
</feature>
<keyword evidence="8" id="KW-0812">Transmembrane</keyword>
<dbReference type="EMBL" id="LIAE01006856">
    <property type="protein sequence ID" value="PAV84391.1"/>
    <property type="molecule type" value="Genomic_DNA"/>
</dbReference>